<dbReference type="AlphaFoldDB" id="A0A4Y7T0L1"/>
<feature type="compositionally biased region" description="Polar residues" evidence="1">
    <location>
        <begin position="214"/>
        <end position="225"/>
    </location>
</feature>
<evidence type="ECO:0000313" key="2">
    <source>
        <dbReference type="EMBL" id="TEB27683.1"/>
    </source>
</evidence>
<feature type="compositionally biased region" description="Polar residues" evidence="1">
    <location>
        <begin position="480"/>
        <end position="494"/>
    </location>
</feature>
<accession>A0A4Y7T0L1</accession>
<dbReference type="EMBL" id="QPFP01000038">
    <property type="protein sequence ID" value="TEB27683.1"/>
    <property type="molecule type" value="Genomic_DNA"/>
</dbReference>
<protein>
    <submittedName>
        <fullName evidence="2">Uncharacterized protein</fullName>
    </submittedName>
</protein>
<proteinExistence type="predicted"/>
<comment type="caution">
    <text evidence="2">The sequence shown here is derived from an EMBL/GenBank/DDBJ whole genome shotgun (WGS) entry which is preliminary data.</text>
</comment>
<gene>
    <name evidence="2" type="ORF">FA13DRAFT_1712398</name>
</gene>
<feature type="region of interest" description="Disordered" evidence="1">
    <location>
        <begin position="457"/>
        <end position="494"/>
    </location>
</feature>
<evidence type="ECO:0000313" key="3">
    <source>
        <dbReference type="Proteomes" id="UP000298030"/>
    </source>
</evidence>
<feature type="region of interest" description="Disordered" evidence="1">
    <location>
        <begin position="1"/>
        <end position="91"/>
    </location>
</feature>
<reference evidence="2 3" key="1">
    <citation type="journal article" date="2019" name="Nat. Ecol. Evol.">
        <title>Megaphylogeny resolves global patterns of mushroom evolution.</title>
        <authorList>
            <person name="Varga T."/>
            <person name="Krizsan K."/>
            <person name="Foldi C."/>
            <person name="Dima B."/>
            <person name="Sanchez-Garcia M."/>
            <person name="Sanchez-Ramirez S."/>
            <person name="Szollosi G.J."/>
            <person name="Szarkandi J.G."/>
            <person name="Papp V."/>
            <person name="Albert L."/>
            <person name="Andreopoulos W."/>
            <person name="Angelini C."/>
            <person name="Antonin V."/>
            <person name="Barry K.W."/>
            <person name="Bougher N.L."/>
            <person name="Buchanan P."/>
            <person name="Buyck B."/>
            <person name="Bense V."/>
            <person name="Catcheside P."/>
            <person name="Chovatia M."/>
            <person name="Cooper J."/>
            <person name="Damon W."/>
            <person name="Desjardin D."/>
            <person name="Finy P."/>
            <person name="Geml J."/>
            <person name="Haridas S."/>
            <person name="Hughes K."/>
            <person name="Justo A."/>
            <person name="Karasinski D."/>
            <person name="Kautmanova I."/>
            <person name="Kiss B."/>
            <person name="Kocsube S."/>
            <person name="Kotiranta H."/>
            <person name="LaButti K.M."/>
            <person name="Lechner B.E."/>
            <person name="Liimatainen K."/>
            <person name="Lipzen A."/>
            <person name="Lukacs Z."/>
            <person name="Mihaltcheva S."/>
            <person name="Morgado L.N."/>
            <person name="Niskanen T."/>
            <person name="Noordeloos M.E."/>
            <person name="Ohm R.A."/>
            <person name="Ortiz-Santana B."/>
            <person name="Ovrebo C."/>
            <person name="Racz N."/>
            <person name="Riley R."/>
            <person name="Savchenko A."/>
            <person name="Shiryaev A."/>
            <person name="Soop K."/>
            <person name="Spirin V."/>
            <person name="Szebenyi C."/>
            <person name="Tomsovsky M."/>
            <person name="Tulloss R.E."/>
            <person name="Uehling J."/>
            <person name="Grigoriev I.V."/>
            <person name="Vagvolgyi C."/>
            <person name="Papp T."/>
            <person name="Martin F.M."/>
            <person name="Miettinen O."/>
            <person name="Hibbett D.S."/>
            <person name="Nagy L.G."/>
        </authorList>
    </citation>
    <scope>NUCLEOTIDE SEQUENCE [LARGE SCALE GENOMIC DNA]</scope>
    <source>
        <strain evidence="2 3">FP101781</strain>
    </source>
</reference>
<name>A0A4Y7T0L1_COPMI</name>
<organism evidence="2 3">
    <name type="scientific">Coprinellus micaceus</name>
    <name type="common">Glistening ink-cap mushroom</name>
    <name type="synonym">Coprinus micaceus</name>
    <dbReference type="NCBI Taxonomy" id="71717"/>
    <lineage>
        <taxon>Eukaryota</taxon>
        <taxon>Fungi</taxon>
        <taxon>Dikarya</taxon>
        <taxon>Basidiomycota</taxon>
        <taxon>Agaricomycotina</taxon>
        <taxon>Agaricomycetes</taxon>
        <taxon>Agaricomycetidae</taxon>
        <taxon>Agaricales</taxon>
        <taxon>Agaricineae</taxon>
        <taxon>Psathyrellaceae</taxon>
        <taxon>Coprinellus</taxon>
    </lineage>
</organism>
<keyword evidence="3" id="KW-1185">Reference proteome</keyword>
<feature type="compositionally biased region" description="Polar residues" evidence="1">
    <location>
        <begin position="342"/>
        <end position="355"/>
    </location>
</feature>
<evidence type="ECO:0000256" key="1">
    <source>
        <dbReference type="SAM" id="MobiDB-lite"/>
    </source>
</evidence>
<sequence length="529" mass="56271">MSATDVKTSYWRPNPTPNRARRPKARQHAKHDGRIEQPIERTTLAKEDHRRFSQPLAHSSATKASDGHDAFRSPELAWSGEAPHHTSSVPHTLQLPLQLSVEPPLASELDTAMSDAWPLGPPPSNSCVPYPYPSPSVHSAGAQLPDASGIELDPGLDSFSSSPSTSGYVTASSTPPLPALLTTSPQLSIVDRGCATSSYPWSFAPSSDAAWSDTDFTGSTSSLSSPEMCDPGTLSSAPCPIARSASKSPMALSDWGKPEDGKVGPMPGHRGKSRKRSFTDFQDFDDMPTHYSADARPSSPWRSPPPANAPPSTEGAVPLSGFCVAGPSDGSTSSLAEREADSSSTSTELAIQSVASRPLSPSERAGCSSSTTELVIRGVASSLLVSNTPGSSYVAESRGKEEAYEDVVRRLGATSVGIDASYHRIGCHLVAVLDLVEELVALDRLKQELTSKLLSHQQADAKQRSRTHLPTALRHGRIATQGNYPRSPTSTSLSIRSDQEIKVMGRQFSVNPASLGPEIARRWAAPLQS</sequence>
<dbReference type="Proteomes" id="UP000298030">
    <property type="component" value="Unassembled WGS sequence"/>
</dbReference>
<feature type="compositionally biased region" description="Basic residues" evidence="1">
    <location>
        <begin position="19"/>
        <end position="29"/>
    </location>
</feature>
<feature type="region of interest" description="Disordered" evidence="1">
    <location>
        <begin position="213"/>
        <end position="370"/>
    </location>
</feature>
<feature type="compositionally biased region" description="Low complexity" evidence="1">
    <location>
        <begin position="292"/>
        <end position="301"/>
    </location>
</feature>
<feature type="compositionally biased region" description="Basic and acidic residues" evidence="1">
    <location>
        <begin position="30"/>
        <end position="51"/>
    </location>
</feature>